<dbReference type="Gene3D" id="3.40.30.10">
    <property type="entry name" value="Glutaredoxin"/>
    <property type="match status" value="1"/>
</dbReference>
<dbReference type="InterPro" id="IPR014440">
    <property type="entry name" value="HCCAis_GSTk"/>
</dbReference>
<evidence type="ECO:0000313" key="4">
    <source>
        <dbReference type="EMBL" id="KHQ52647.1"/>
    </source>
</evidence>
<organism evidence="4 5">
    <name type="scientific">Mameliella alba</name>
    <dbReference type="NCBI Taxonomy" id="561184"/>
    <lineage>
        <taxon>Bacteria</taxon>
        <taxon>Pseudomonadati</taxon>
        <taxon>Pseudomonadota</taxon>
        <taxon>Alphaproteobacteria</taxon>
        <taxon>Rhodobacterales</taxon>
        <taxon>Roseobacteraceae</taxon>
        <taxon>Mameliella</taxon>
    </lineage>
</organism>
<proteinExistence type="inferred from homology"/>
<dbReference type="AlphaFoldDB" id="A0A0B3RX15"/>
<sequence>MAKLDFWYSIGSTYSYLTVARMRDYARDHGLQVTWRPFDVRRIMMAQNNVPFRDKPIKTAYMWRDMERRAELFGLPINVPAPYPLPDLPLANKVAVLGMTEGWGEDYTIETYRRWFVDGKEAGSDPNLSDSLRAVGQDPVAVLARAAGEEGMALLSAETDTAEGLGIFGSPSFVVGEELFWGDDRLDEAAAWAAKAG</sequence>
<dbReference type="PANTHER" id="PTHR42943">
    <property type="entry name" value="GLUTATHIONE S-TRANSFERASE KAPPA"/>
    <property type="match status" value="1"/>
</dbReference>
<keyword evidence="5" id="KW-1185">Reference proteome</keyword>
<dbReference type="PIRSF" id="PIRSF006386">
    <property type="entry name" value="HCCAis_GSTk"/>
    <property type="match status" value="1"/>
</dbReference>
<dbReference type="GO" id="GO:0004602">
    <property type="term" value="F:glutathione peroxidase activity"/>
    <property type="evidence" value="ECO:0007669"/>
    <property type="project" value="TreeGrafter"/>
</dbReference>
<gene>
    <name evidence="4" type="ORF">OA50_02683</name>
</gene>
<keyword evidence="1 4" id="KW-0413">Isomerase</keyword>
<dbReference type="InterPro" id="IPR044087">
    <property type="entry name" value="NahD-like"/>
</dbReference>
<feature type="domain" description="DSBA-like thioredoxin" evidence="3">
    <location>
        <begin position="4"/>
        <end position="188"/>
    </location>
</feature>
<evidence type="ECO:0000256" key="1">
    <source>
        <dbReference type="PIRNR" id="PIRNR006386"/>
    </source>
</evidence>
<dbReference type="GO" id="GO:0006749">
    <property type="term" value="P:glutathione metabolic process"/>
    <property type="evidence" value="ECO:0007669"/>
    <property type="project" value="TreeGrafter"/>
</dbReference>
<comment type="catalytic activity">
    <reaction evidence="1">
        <text>2-hydroxychromene-2-carboxylate = (3E)-4-(2-hydroxyphenyl)-2-oxobut-3-enoate</text>
        <dbReference type="Rhea" id="RHEA:27401"/>
        <dbReference type="ChEBI" id="CHEBI:59350"/>
        <dbReference type="ChEBI" id="CHEBI:59353"/>
        <dbReference type="EC" id="5.99.1.4"/>
    </reaction>
</comment>
<evidence type="ECO:0000259" key="3">
    <source>
        <dbReference type="Pfam" id="PF01323"/>
    </source>
</evidence>
<reference evidence="4 5" key="1">
    <citation type="submission" date="2014-10" db="EMBL/GenBank/DDBJ databases">
        <title>Genome sequence of Ponticoccus sp. strain UMTAT08 isolated from clonal culture of toxic dinoflagellate Alexandrium tamiyavanichii.</title>
        <authorList>
            <person name="Gan H.Y."/>
            <person name="Muhd D.-D."/>
            <person name="Mohd Noor M.E."/>
            <person name="Yeong Y.S."/>
            <person name="Usup G."/>
        </authorList>
    </citation>
    <scope>NUCLEOTIDE SEQUENCE [LARGE SCALE GENOMIC DNA]</scope>
    <source>
        <strain evidence="4 5">UMTAT08</strain>
    </source>
</reference>
<evidence type="ECO:0000256" key="2">
    <source>
        <dbReference type="PIRSR" id="PIRSR006386-1"/>
    </source>
</evidence>
<accession>A0A0B3RX15</accession>
<feature type="active site" description="Nucleophile" evidence="2">
    <location>
        <position position="12"/>
    </location>
</feature>
<name>A0A0B3RX15_9RHOB</name>
<dbReference type="Proteomes" id="UP000030960">
    <property type="component" value="Unassembled WGS sequence"/>
</dbReference>
<dbReference type="EMBL" id="JSUQ01000010">
    <property type="protein sequence ID" value="KHQ52647.1"/>
    <property type="molecule type" value="Genomic_DNA"/>
</dbReference>
<dbReference type="RefSeq" id="WP_043142217.1">
    <property type="nucleotide sequence ID" value="NZ_JSUQ01000010.1"/>
</dbReference>
<dbReference type="SUPFAM" id="SSF52833">
    <property type="entry name" value="Thioredoxin-like"/>
    <property type="match status" value="1"/>
</dbReference>
<dbReference type="GO" id="GO:1901170">
    <property type="term" value="P:naphthalene catabolic process"/>
    <property type="evidence" value="ECO:0007669"/>
    <property type="project" value="InterPro"/>
</dbReference>
<dbReference type="GO" id="GO:0004364">
    <property type="term" value="F:glutathione transferase activity"/>
    <property type="evidence" value="ECO:0007669"/>
    <property type="project" value="TreeGrafter"/>
</dbReference>
<dbReference type="InterPro" id="IPR001853">
    <property type="entry name" value="DSBA-like_thioredoxin_dom"/>
</dbReference>
<comment type="caution">
    <text evidence="4">The sequence shown here is derived from an EMBL/GenBank/DDBJ whole genome shotgun (WGS) entry which is preliminary data.</text>
</comment>
<evidence type="ECO:0000313" key="5">
    <source>
        <dbReference type="Proteomes" id="UP000030960"/>
    </source>
</evidence>
<dbReference type="OrthoDB" id="5244108at2"/>
<dbReference type="STRING" id="561184.SAMN05216376_108167"/>
<dbReference type="Pfam" id="PF01323">
    <property type="entry name" value="DSBA"/>
    <property type="match status" value="1"/>
</dbReference>
<dbReference type="GO" id="GO:0018845">
    <property type="term" value="F:2-hydroxychromene-2-carboxylate isomerase activity"/>
    <property type="evidence" value="ECO:0007669"/>
    <property type="project" value="UniProtKB-UniRule"/>
</dbReference>
<dbReference type="EC" id="5.99.1.4" evidence="1"/>
<dbReference type="CDD" id="cd03022">
    <property type="entry name" value="DsbA_HCCA_Iso"/>
    <property type="match status" value="1"/>
</dbReference>
<protein>
    <recommendedName>
        <fullName evidence="1">2-hydroxychromene-2-carboxylate isomerase</fullName>
        <ecNumber evidence="1">5.99.1.4</ecNumber>
    </recommendedName>
</protein>
<comment type="similarity">
    <text evidence="1">Belongs to the GST superfamily. NadH family.</text>
</comment>
<dbReference type="InterPro" id="IPR051924">
    <property type="entry name" value="GST_Kappa/NadH"/>
</dbReference>
<dbReference type="InterPro" id="IPR036249">
    <property type="entry name" value="Thioredoxin-like_sf"/>
</dbReference>
<dbReference type="PANTHER" id="PTHR42943:SF2">
    <property type="entry name" value="GLUTATHIONE S-TRANSFERASE KAPPA 1"/>
    <property type="match status" value="1"/>
</dbReference>